<evidence type="ECO:0000256" key="14">
    <source>
        <dbReference type="RuleBase" id="RU361193"/>
    </source>
</evidence>
<dbReference type="Proteomes" id="UP000281468">
    <property type="component" value="Unassembled WGS sequence"/>
</dbReference>
<dbReference type="GO" id="GO:0004571">
    <property type="term" value="F:mannosyl-oligosaccharide 1,2-alpha-mannosidase activity"/>
    <property type="evidence" value="ECO:0007669"/>
    <property type="project" value="UniProtKB-EC"/>
</dbReference>
<evidence type="ECO:0000256" key="11">
    <source>
        <dbReference type="PIRSR" id="PIRSR601382-1"/>
    </source>
</evidence>
<evidence type="ECO:0000256" key="7">
    <source>
        <dbReference type="ARBA" id="ARBA00023180"/>
    </source>
</evidence>
<dbReference type="GO" id="GO:0005975">
    <property type="term" value="P:carbohydrate metabolic process"/>
    <property type="evidence" value="ECO:0007669"/>
    <property type="project" value="InterPro"/>
</dbReference>
<name>A0A3M7H303_HORWE</name>
<feature type="active site" evidence="11">
    <location>
        <position position="294"/>
    </location>
</feature>
<evidence type="ECO:0000256" key="3">
    <source>
        <dbReference type="ARBA" id="ARBA00007658"/>
    </source>
</evidence>
<evidence type="ECO:0000256" key="2">
    <source>
        <dbReference type="ARBA" id="ARBA00004922"/>
    </source>
</evidence>
<comment type="pathway">
    <text evidence="2">Protein modification; protein glycosylation.</text>
</comment>
<dbReference type="GO" id="GO:0016020">
    <property type="term" value="C:membrane"/>
    <property type="evidence" value="ECO:0007669"/>
    <property type="project" value="InterPro"/>
</dbReference>
<keyword evidence="12" id="KW-0479">Metal-binding</keyword>
<keyword evidence="7" id="KW-0325">Glycoprotein</keyword>
<dbReference type="InterPro" id="IPR036026">
    <property type="entry name" value="Seven-hairpin_glycosidases"/>
</dbReference>
<dbReference type="AlphaFoldDB" id="A0A3M7H303"/>
<feature type="signal peptide" evidence="16">
    <location>
        <begin position="1"/>
        <end position="16"/>
    </location>
</feature>
<dbReference type="Pfam" id="PF01532">
    <property type="entry name" value="Glyco_hydro_47"/>
    <property type="match status" value="1"/>
</dbReference>
<evidence type="ECO:0000256" key="9">
    <source>
        <dbReference type="ARBA" id="ARBA00047669"/>
    </source>
</evidence>
<evidence type="ECO:0000256" key="5">
    <source>
        <dbReference type="ARBA" id="ARBA00022801"/>
    </source>
</evidence>
<keyword evidence="6 13" id="KW-1015">Disulfide bond</keyword>
<dbReference type="GO" id="GO:0005783">
    <property type="term" value="C:endoplasmic reticulum"/>
    <property type="evidence" value="ECO:0007669"/>
    <property type="project" value="TreeGrafter"/>
</dbReference>
<evidence type="ECO:0000256" key="12">
    <source>
        <dbReference type="PIRSR" id="PIRSR601382-2"/>
    </source>
</evidence>
<evidence type="ECO:0000313" key="17">
    <source>
        <dbReference type="EMBL" id="RMZ07780.1"/>
    </source>
</evidence>
<comment type="similarity">
    <text evidence="3 14">Belongs to the glycosyl hydrolase 47 family.</text>
</comment>
<dbReference type="SUPFAM" id="SSF48225">
    <property type="entry name" value="Seven-hairpin glycosidases"/>
    <property type="match status" value="1"/>
</dbReference>
<evidence type="ECO:0000256" key="8">
    <source>
        <dbReference type="ARBA" id="ARBA00023295"/>
    </source>
</evidence>
<comment type="cofactor">
    <cofactor evidence="1 12">
        <name>Ca(2+)</name>
        <dbReference type="ChEBI" id="CHEBI:29108"/>
    </cofactor>
</comment>
<feature type="binding site" evidence="12">
    <location>
        <position position="509"/>
    </location>
    <ligand>
        <name>Ca(2+)</name>
        <dbReference type="ChEBI" id="CHEBI:29108"/>
    </ligand>
</feature>
<feature type="compositionally biased region" description="Basic and acidic residues" evidence="15">
    <location>
        <begin position="47"/>
        <end position="56"/>
    </location>
</feature>
<feature type="region of interest" description="Disordered" evidence="15">
    <location>
        <begin position="22"/>
        <end position="56"/>
    </location>
</feature>
<dbReference type="GO" id="GO:0036503">
    <property type="term" value="P:ERAD pathway"/>
    <property type="evidence" value="ECO:0007669"/>
    <property type="project" value="UniProtKB-ARBA"/>
</dbReference>
<feature type="compositionally biased region" description="Basic and acidic residues" evidence="15">
    <location>
        <begin position="23"/>
        <end position="39"/>
    </location>
</feature>
<dbReference type="EMBL" id="QWIQ01000098">
    <property type="protein sequence ID" value="RMZ07780.1"/>
    <property type="molecule type" value="Genomic_DNA"/>
</dbReference>
<evidence type="ECO:0000256" key="1">
    <source>
        <dbReference type="ARBA" id="ARBA00001913"/>
    </source>
</evidence>
<feature type="active site" description="Proton donor" evidence="11">
    <location>
        <position position="383"/>
    </location>
</feature>
<feature type="active site" description="Proton donor" evidence="11">
    <location>
        <position position="149"/>
    </location>
</feature>
<dbReference type="Gene3D" id="1.50.10.10">
    <property type="match status" value="1"/>
</dbReference>
<keyword evidence="8 14" id="KW-0326">Glycosidase</keyword>
<dbReference type="PRINTS" id="PR00747">
    <property type="entry name" value="GLYHDRLASE47"/>
</dbReference>
<dbReference type="UniPathway" id="UPA00378"/>
<evidence type="ECO:0000256" key="13">
    <source>
        <dbReference type="PIRSR" id="PIRSR601382-3"/>
    </source>
</evidence>
<feature type="disulfide bond" evidence="13">
    <location>
        <begin position="340"/>
        <end position="369"/>
    </location>
</feature>
<evidence type="ECO:0000313" key="18">
    <source>
        <dbReference type="Proteomes" id="UP000281468"/>
    </source>
</evidence>
<comment type="catalytic activity">
    <reaction evidence="10">
        <text>N(4)-(alpha-D-Man-(1-&gt;2)-alpha-D-Man-(1-&gt;2)-alpha-D-Man-(1-&gt;3)-[alpha-D-Man-(1-&gt;2)-alpha-D-Man-(1-&gt;3)-[alpha-D-Man-(1-&gt;2)-alpha-D-Man-(1-&gt;6)]-alpha-D-Man-(1-&gt;6)]-beta-D-Man-(1-&gt;4)-beta-D-GlcNAc-(1-&gt;4)-beta-D-GlcNAc)-L-asparaginyl-[protein] (N-glucan mannose isomer 9A1,2,3B1,2,3) + 4 H2O = N(4)-(alpha-D-Man-(1-&gt;3)-[alpha-D-Man-(1-&gt;3)-[alpha-D-Man-(1-&gt;6)]-alpha-D-Man-(1-&gt;6)]-beta-D-Man-(1-&gt;4)-beta-D-GlcNAc-(1-&gt;4)-beta-D-GlcNAc)-L-asparaginyl-[protein] (N-glucan mannose isomer 5A1,2) + 4 beta-D-mannose</text>
        <dbReference type="Rhea" id="RHEA:56008"/>
        <dbReference type="Rhea" id="RHEA-COMP:14356"/>
        <dbReference type="Rhea" id="RHEA-COMP:14367"/>
        <dbReference type="ChEBI" id="CHEBI:15377"/>
        <dbReference type="ChEBI" id="CHEBI:28563"/>
        <dbReference type="ChEBI" id="CHEBI:59087"/>
        <dbReference type="ChEBI" id="CHEBI:139493"/>
        <dbReference type="EC" id="3.2.1.113"/>
    </reaction>
</comment>
<reference evidence="17 18" key="1">
    <citation type="journal article" date="2018" name="BMC Genomics">
        <title>Genomic evidence for intraspecific hybridization in a clonal and extremely halotolerant yeast.</title>
        <authorList>
            <person name="Gostincar C."/>
            <person name="Stajich J.E."/>
            <person name="Zupancic J."/>
            <person name="Zalar P."/>
            <person name="Gunde-Cimerman N."/>
        </authorList>
    </citation>
    <scope>NUCLEOTIDE SEQUENCE [LARGE SCALE GENOMIC DNA]</scope>
    <source>
        <strain evidence="17 18">EXF-171</strain>
    </source>
</reference>
<accession>A0A3M7H303</accession>
<dbReference type="GO" id="GO:0005509">
    <property type="term" value="F:calcium ion binding"/>
    <property type="evidence" value="ECO:0007669"/>
    <property type="project" value="InterPro"/>
</dbReference>
<dbReference type="InterPro" id="IPR050749">
    <property type="entry name" value="Glycosyl_Hydrolase_47"/>
</dbReference>
<comment type="catalytic activity">
    <reaction evidence="9">
        <text>N(4)-(alpha-D-Man-(1-&gt;2)-alpha-D-Man-(1-&gt;2)-alpha-D-Man-(1-&gt;3)-[alpha-D-Man-(1-&gt;3)-[alpha-D-Man-(1-&gt;2)-alpha-D-Man-(1-&gt;6)]-alpha-D-Man-(1-&gt;6)]-beta-D-Man-(1-&gt;4)-beta-D-GlcNAc-(1-&gt;4)-beta-D-GlcNAc)-L-asparaginyl-[protein] (N-glucan mannose isomer 8A1,2,3B1,3) + 3 H2O = N(4)-(alpha-D-Man-(1-&gt;3)-[alpha-D-Man-(1-&gt;3)-[alpha-D-Man-(1-&gt;6)]-alpha-D-Man-(1-&gt;6)]-beta-D-Man-(1-&gt;4)-beta-D-GlcNAc-(1-&gt;4)-beta-D-GlcNAc)-L-asparaginyl-[protein] (N-glucan mannose isomer 5A1,2) + 3 beta-D-mannose</text>
        <dbReference type="Rhea" id="RHEA:56028"/>
        <dbReference type="Rhea" id="RHEA-COMP:14358"/>
        <dbReference type="Rhea" id="RHEA-COMP:14367"/>
        <dbReference type="ChEBI" id="CHEBI:15377"/>
        <dbReference type="ChEBI" id="CHEBI:28563"/>
        <dbReference type="ChEBI" id="CHEBI:59087"/>
        <dbReference type="ChEBI" id="CHEBI:60628"/>
        <dbReference type="EC" id="3.2.1.113"/>
    </reaction>
</comment>
<feature type="chain" id="PRO_5018141416" description="alpha-1,2-Mannosidase" evidence="16">
    <location>
        <begin position="17"/>
        <end position="653"/>
    </location>
</feature>
<keyword evidence="12" id="KW-0106">Calcium</keyword>
<dbReference type="EC" id="3.2.1.-" evidence="14"/>
<dbReference type="PANTHER" id="PTHR11742">
    <property type="entry name" value="MANNOSYL-OLIGOSACCHARIDE ALPHA-1,2-MANNOSIDASE-RELATED"/>
    <property type="match status" value="1"/>
</dbReference>
<keyword evidence="5 14" id="KW-0378">Hydrolase</keyword>
<evidence type="ECO:0000256" key="6">
    <source>
        <dbReference type="ARBA" id="ARBA00023157"/>
    </source>
</evidence>
<dbReference type="PANTHER" id="PTHR11742:SF101">
    <property type="entry name" value="MANNOSYL-OLIGOSACCHARIDE ALPHA-1,2-MANNOSIDASE 1B"/>
    <property type="match status" value="1"/>
</dbReference>
<evidence type="ECO:0000256" key="4">
    <source>
        <dbReference type="ARBA" id="ARBA00022729"/>
    </source>
</evidence>
<evidence type="ECO:0000256" key="15">
    <source>
        <dbReference type="SAM" id="MobiDB-lite"/>
    </source>
</evidence>
<dbReference type="InterPro" id="IPR012341">
    <property type="entry name" value="6hp_glycosidase-like_sf"/>
</dbReference>
<evidence type="ECO:0000256" key="16">
    <source>
        <dbReference type="SAM" id="SignalP"/>
    </source>
</evidence>
<protein>
    <recommendedName>
        <fullName evidence="14">alpha-1,2-Mannosidase</fullName>
        <ecNumber evidence="14">3.2.1.-</ecNumber>
    </recommendedName>
</protein>
<sequence>MYMKLYSLIFLPLAFGLPTQDSYDPKDDDPGKGHGEGHGHGNGNDKWPGKHPEYPVDYTNDPKDRAAAVKEAFQYAWDGYYKYAFPNDELRPLNNSFSNSRNGWGASAADALSTALVMECPEIVNQIIAYVPTIDWSVSYQDEAVSLFETTIRYLGGLLSGYDLLSGPLSHLAENPDYVPDLLTQAANLANNLSYAFETPTGIPHNNLIFSDRSNDGSTTNGLATIGTLVLEWTRLSDLTGNESYAQLTQNAESYLLNPQPAYNMPWPGLLGTNVDISTGLFTDASGGWNGGDDSYYDWITAADSTIEHLASHPSSRPDLTFLAQYDNRTLDKTSGHLACFDGGNFILGGLVLDEQKYIDFGLQLVEGCEDTYNQTLTGIGPESFAWDNSSVPADQAEFYERAGFYITDSQYILRPEVLESFYYAYRATGDSKYQEYSWNGFKAINATCRTGSGFAEITDVNAENGGSFQNFQDSFLFAEVLKYSYLIHTDEAPWQVNSGGVNEYVYNTEAHPFKVHYPFCMRPDFDPATGLHADDLPINANLPPPRLGLGKIDTDPFHLFIAHPLITYMLSVLVGLGHDLHSLLAAHGSEMYEPECAIEGFGRRTDREAFLQLADQGGEDVAMRVAVNRSPFGLPVIRSTQYRQFAKILVGC</sequence>
<dbReference type="InterPro" id="IPR001382">
    <property type="entry name" value="Glyco_hydro_47"/>
</dbReference>
<evidence type="ECO:0000256" key="10">
    <source>
        <dbReference type="ARBA" id="ARBA00048605"/>
    </source>
</evidence>
<organism evidence="17 18">
    <name type="scientific">Hortaea werneckii</name>
    <name type="common">Black yeast</name>
    <name type="synonym">Cladosporium werneckii</name>
    <dbReference type="NCBI Taxonomy" id="91943"/>
    <lineage>
        <taxon>Eukaryota</taxon>
        <taxon>Fungi</taxon>
        <taxon>Dikarya</taxon>
        <taxon>Ascomycota</taxon>
        <taxon>Pezizomycotina</taxon>
        <taxon>Dothideomycetes</taxon>
        <taxon>Dothideomycetidae</taxon>
        <taxon>Mycosphaerellales</taxon>
        <taxon>Teratosphaeriaceae</taxon>
        <taxon>Hortaea</taxon>
    </lineage>
</organism>
<feature type="active site" evidence="11">
    <location>
        <position position="417"/>
    </location>
</feature>
<keyword evidence="4 16" id="KW-0732">Signal</keyword>
<comment type="caution">
    <text evidence="17">The sequence shown here is derived from an EMBL/GenBank/DDBJ whole genome shotgun (WGS) entry which is preliminary data.</text>
</comment>
<gene>
    <name evidence="17" type="ORF">D0862_04175</name>
</gene>
<proteinExistence type="inferred from homology"/>